<name>A0A5R8P0L5_9NOCA</name>
<evidence type="ECO:0000313" key="1">
    <source>
        <dbReference type="EMBL" id="TLF82739.1"/>
    </source>
</evidence>
<gene>
    <name evidence="1" type="ORF">FEK34_03250</name>
</gene>
<comment type="caution">
    <text evidence="1">The sequence shown here is derived from an EMBL/GenBank/DDBJ whole genome shotgun (WGS) entry which is preliminary data.</text>
</comment>
<reference evidence="1 2" key="1">
    <citation type="submission" date="2019-05" db="EMBL/GenBank/DDBJ databases">
        <title>Genomes sequences of two Nocardia cyriacigeorgica environmental isolates, type strains Nocardia asteroides ATCC 19247 and Nocardia cyriacigeorgica DSM 44484.</title>
        <authorList>
            <person name="Vautrin F."/>
            <person name="Bergeron E."/>
            <person name="Dubost A."/>
            <person name="Abrouk D."/>
            <person name="Rodriguez Nava V."/>
            <person name="Pujic P."/>
        </authorList>
    </citation>
    <scope>NUCLEOTIDE SEQUENCE [LARGE SCALE GENOMIC DNA]</scope>
    <source>
        <strain evidence="1 2">EML 446</strain>
    </source>
</reference>
<dbReference type="EMBL" id="VBUT01000001">
    <property type="protein sequence ID" value="TLF82739.1"/>
    <property type="molecule type" value="Genomic_DNA"/>
</dbReference>
<accession>A0A5R8P0L5</accession>
<protein>
    <submittedName>
        <fullName evidence="1">Uncharacterized protein</fullName>
    </submittedName>
</protein>
<proteinExistence type="predicted"/>
<evidence type="ECO:0000313" key="2">
    <source>
        <dbReference type="Proteomes" id="UP000306378"/>
    </source>
</evidence>
<organism evidence="1 2">
    <name type="scientific">Nocardia cyriacigeorgica</name>
    <dbReference type="NCBI Taxonomy" id="135487"/>
    <lineage>
        <taxon>Bacteria</taxon>
        <taxon>Bacillati</taxon>
        <taxon>Actinomycetota</taxon>
        <taxon>Actinomycetes</taxon>
        <taxon>Mycobacteriales</taxon>
        <taxon>Nocardiaceae</taxon>
        <taxon>Nocardia</taxon>
    </lineage>
</organism>
<sequence length="139" mass="15243">MVVHDCATTVLEETNQHPDRFADVHAISINRTHESAPSAAEVYVHATQHPLVLVLTDRTSMSWRLHADPGVQIALVVMNTDMWHELDVGGLTQVDDPRITDPDDWPDLSDPALAALAATPPSTRTSCDTASLFSIRTDH</sequence>
<dbReference type="AlphaFoldDB" id="A0A5R8P0L5"/>
<dbReference type="Proteomes" id="UP000306378">
    <property type="component" value="Unassembled WGS sequence"/>
</dbReference>
<dbReference type="RefSeq" id="WP_138446320.1">
    <property type="nucleotide sequence ID" value="NZ_VBUT01000001.1"/>
</dbReference>